<proteinExistence type="inferred from homology"/>
<dbReference type="InterPro" id="IPR016024">
    <property type="entry name" value="ARM-type_fold"/>
</dbReference>
<dbReference type="Gene3D" id="1.25.10.10">
    <property type="entry name" value="Leucine-rich Repeat Variant"/>
    <property type="match status" value="1"/>
</dbReference>
<sequence>MFDLDNLFRLDHYVGPRPLSELCLQVICKNLDLISVKDEYGNRHLLKDVVLPHEICDKLFIEYFEINPAANPNNFFTIFQDTRYTKLKHVKVGPLIPDSLFRILTSHKLAKLEFTCCPIIRKSYIENINRNAENLYTLIFRKSVGSIPVTLTEYYERGYVFKVPNLRILTLEYARICASKYKILLNGLTNLTHLDLSYSFDVGTFDFYTEVPNLISLVLYNVKITSQAEAFVNNICNLKKLRHLDISQIHLQDGIFTNPTKLLSEIINGLPQLTSLDISGTNLAGTKVDDCGNQLSESSERYNNTVCDIPGLASRINRPLEFLGLYGVFTDTPCTQNNIPAKLIAGTANEDQILVAVHVYMNSKEDLMSNVISDLYHMYRYENCHRMDQALCAVLEAMEKYPTQEDIQIPGSAALFYIVKMKKNDKLDTKLKKRIVGTLLTGMSIHRDQQCMMRNGCLTLYQFRLPQDVRSHYELLVKLLLYLVERTAHESYVQRIGIFLLNTLACKVTGREKRLLGNLGCIKILLELIRYRVESEIYDYVMEIAWSTLWNVTDETPINCQRFFDENGMLLFYRCVVQYSQKEELLKNMLGLLGNLAEVRGLRVHLMHPPYMSVFTCLMRTVGLSIEIPYNAVGILAHIASDGVEAWKSLIGIEKFNRDDVLELMAEAIERWDISSERNINYRSFEPLLRLVDVYHTPQCQHWAVWALANLTTVYPDKYCMLLIREGGYEKLETLISHPRPYERIKELARIVIENCDNYTGKNFVKSFINEDSIYSSDGSDVEN</sequence>
<dbReference type="InterPro" id="IPR011989">
    <property type="entry name" value="ARM-like"/>
</dbReference>
<dbReference type="PANTHER" id="PTHR12904">
    <property type="match status" value="1"/>
</dbReference>
<keyword evidence="2" id="KW-0433">Leucine-rich repeat</keyword>
<dbReference type="InterPro" id="IPR056845">
    <property type="entry name" value="LRR_Zer-1"/>
</dbReference>
<organism evidence="9 10">
    <name type="scientific">Ceratina calcarata</name>
    <dbReference type="NCBI Taxonomy" id="156304"/>
    <lineage>
        <taxon>Eukaryota</taxon>
        <taxon>Metazoa</taxon>
        <taxon>Ecdysozoa</taxon>
        <taxon>Arthropoda</taxon>
        <taxon>Hexapoda</taxon>
        <taxon>Insecta</taxon>
        <taxon>Pterygota</taxon>
        <taxon>Neoptera</taxon>
        <taxon>Endopterygota</taxon>
        <taxon>Hymenoptera</taxon>
        <taxon>Apocrita</taxon>
        <taxon>Aculeata</taxon>
        <taxon>Apoidea</taxon>
        <taxon>Anthophila</taxon>
        <taxon>Apidae</taxon>
        <taxon>Ceratina</taxon>
        <taxon>Zadontomerus</taxon>
    </lineage>
</organism>
<dbReference type="InterPro" id="IPR051341">
    <property type="entry name" value="Zyg-11_UBL_adapter"/>
</dbReference>
<evidence type="ECO:0000256" key="2">
    <source>
        <dbReference type="ARBA" id="ARBA00022614"/>
    </source>
</evidence>
<keyword evidence="9" id="KW-1185">Reference proteome</keyword>
<dbReference type="Pfam" id="PF22964">
    <property type="entry name" value="ZER1-like_2nd"/>
    <property type="match status" value="1"/>
</dbReference>
<evidence type="ECO:0000256" key="1">
    <source>
        <dbReference type="ARBA" id="ARBA00009420"/>
    </source>
</evidence>
<evidence type="ECO:0000256" key="6">
    <source>
        <dbReference type="ARBA" id="ARBA00081214"/>
    </source>
</evidence>
<evidence type="ECO:0000259" key="7">
    <source>
        <dbReference type="Pfam" id="PF22964"/>
    </source>
</evidence>
<dbReference type="GO" id="GO:0031462">
    <property type="term" value="C:Cul2-RING ubiquitin ligase complex"/>
    <property type="evidence" value="ECO:0007669"/>
    <property type="project" value="TreeGrafter"/>
</dbReference>
<accession>A0AAJ7JHH1</accession>
<dbReference type="Proteomes" id="UP000694925">
    <property type="component" value="Unplaced"/>
</dbReference>
<dbReference type="PANTHER" id="PTHR12904:SF23">
    <property type="entry name" value="PROTEIN ZER-1 HOMOLOG"/>
    <property type="match status" value="1"/>
</dbReference>
<dbReference type="AlphaFoldDB" id="A0AAJ7JHH1"/>
<dbReference type="Pfam" id="PF25013">
    <property type="entry name" value="LRR_Zer-1"/>
    <property type="match status" value="1"/>
</dbReference>
<dbReference type="Gene3D" id="3.80.10.10">
    <property type="entry name" value="Ribonuclease Inhibitor"/>
    <property type="match status" value="1"/>
</dbReference>
<dbReference type="GeneID" id="108632758"/>
<name>A0AAJ7JHH1_9HYME</name>
<protein>
    <recommendedName>
        <fullName evidence="5">Protein zer-1 homolog</fullName>
    </recommendedName>
    <alternativeName>
        <fullName evidence="6">Zyg-11 homolog B-like protein</fullName>
    </alternativeName>
</protein>
<evidence type="ECO:0000256" key="5">
    <source>
        <dbReference type="ARBA" id="ARBA00067612"/>
    </source>
</evidence>
<reference evidence="10" key="1">
    <citation type="submission" date="2025-08" db="UniProtKB">
        <authorList>
            <consortium name="RefSeq"/>
        </authorList>
    </citation>
    <scope>IDENTIFICATION</scope>
    <source>
        <tissue evidence="10">Whole body</tissue>
    </source>
</reference>
<dbReference type="SUPFAM" id="SSF52047">
    <property type="entry name" value="RNI-like"/>
    <property type="match status" value="1"/>
</dbReference>
<comment type="similarity">
    <text evidence="1">Belongs to the zyg-11 family.</text>
</comment>
<feature type="domain" description="Protein zer-1 homolog-like C-terminal" evidence="7">
    <location>
        <begin position="397"/>
        <end position="757"/>
    </location>
</feature>
<dbReference type="InterPro" id="IPR055142">
    <property type="entry name" value="ZER1-like_C"/>
</dbReference>
<dbReference type="FunFam" id="1.25.10.10:FF:000111">
    <property type="entry name" value="Protein zer-1 homolog"/>
    <property type="match status" value="1"/>
</dbReference>
<dbReference type="KEGG" id="ccal:108632758"/>
<evidence type="ECO:0000259" key="8">
    <source>
        <dbReference type="Pfam" id="PF25013"/>
    </source>
</evidence>
<evidence type="ECO:0000313" key="9">
    <source>
        <dbReference type="Proteomes" id="UP000694925"/>
    </source>
</evidence>
<gene>
    <name evidence="10" type="primary">LOC108632758</name>
</gene>
<dbReference type="SUPFAM" id="SSF48371">
    <property type="entry name" value="ARM repeat"/>
    <property type="match status" value="1"/>
</dbReference>
<feature type="domain" description="Zer-1-like leucine-rich repeats region" evidence="8">
    <location>
        <begin position="183"/>
        <end position="327"/>
    </location>
</feature>
<keyword evidence="3" id="KW-0677">Repeat</keyword>
<dbReference type="RefSeq" id="XP_017893014.1">
    <property type="nucleotide sequence ID" value="XM_018037525.2"/>
</dbReference>
<evidence type="ECO:0000256" key="4">
    <source>
        <dbReference type="ARBA" id="ARBA00022786"/>
    </source>
</evidence>
<evidence type="ECO:0000256" key="3">
    <source>
        <dbReference type="ARBA" id="ARBA00022737"/>
    </source>
</evidence>
<keyword evidence="4" id="KW-0833">Ubl conjugation pathway</keyword>
<dbReference type="InterPro" id="IPR032675">
    <property type="entry name" value="LRR_dom_sf"/>
</dbReference>
<evidence type="ECO:0000313" key="10">
    <source>
        <dbReference type="RefSeq" id="XP_017893014.1"/>
    </source>
</evidence>